<feature type="compositionally biased region" description="Low complexity" evidence="1">
    <location>
        <begin position="221"/>
        <end position="230"/>
    </location>
</feature>
<feature type="region of interest" description="Disordered" evidence="1">
    <location>
        <begin position="315"/>
        <end position="385"/>
    </location>
</feature>
<dbReference type="Pfam" id="PF14195">
    <property type="entry name" value="DUF4316"/>
    <property type="match status" value="1"/>
</dbReference>
<sequence length="676" mass="76088">MADHDKNKDRLKEITDSIEQGIKDLFQSDKYMEYLRTMSRFHRYSLNNTVLIAMQKPDATLVAGFNKWRDQFERNVRRGEKGIKIIAPTPFKKKIEQEKLDPDTHAPILNPDGSIVMEEKEIKIPMYKVVSVFDVSQTEGKPLPQLASNLTGDVQQYEIFMEALRRSSPVPIGFERIADNSDGYFSLTDQRIAIREEMSEVQTVSAAIHEIAHSKLHNREQAQIAAAQGDEAAEPPKPKDRRTEEVEAESISFAVCAYFGISTGENSFGYIASWSKDKELPELRASLETINQTASGFISDIDRHFTEIAKERGIDLSTPEQQPEPTPEQSVQEPQITISDHTEPAPPPFTPEQPTAASSYEESGPLPDTPKLSAPDVYPMPDPTLTIADRDAYGYTEDDMLPLSADRAAELYEKDLTVYMLYNGNGAGMAFDRDDIDGHTGMFGINREEWEQSQEYLSLMEGHEVTRQELENNFLCNPSDAFAIYQLKHTEETRDIRFEPLERLQAVGLTVERDNYDLIYTDRLTDTGSTPEKLNALWERFNIDHPSDFKGHSLSVSDIVALKQSGAVSCHYVDSFGFKELPVFLQPENHLKNAEMALEDDYGMIDGIINNGKNSSIAELEAQVKAGGQISLSDLARAVHNERADKRKSVLEQLAAQSTKPERHKTVPSKGAEMER</sequence>
<comment type="caution">
    <text evidence="5">The sequence shown here is derived from an EMBL/GenBank/DDBJ whole genome shotgun (WGS) entry which is preliminary data.</text>
</comment>
<dbReference type="AlphaFoldDB" id="A0A644WJ57"/>
<reference evidence="5" key="1">
    <citation type="submission" date="2019-08" db="EMBL/GenBank/DDBJ databases">
        <authorList>
            <person name="Kucharzyk K."/>
            <person name="Murdoch R.W."/>
            <person name="Higgins S."/>
            <person name="Loffler F."/>
        </authorList>
    </citation>
    <scope>NUCLEOTIDE SEQUENCE</scope>
</reference>
<feature type="region of interest" description="Disordered" evidence="1">
    <location>
        <begin position="221"/>
        <end position="246"/>
    </location>
</feature>
<protein>
    <submittedName>
        <fullName evidence="5">Uncharacterized protein</fullName>
    </submittedName>
</protein>
<feature type="compositionally biased region" description="Basic and acidic residues" evidence="1">
    <location>
        <begin position="234"/>
        <end position="245"/>
    </location>
</feature>
<dbReference type="GO" id="GO:0003697">
    <property type="term" value="F:single-stranded DNA binding"/>
    <property type="evidence" value="ECO:0007669"/>
    <property type="project" value="InterPro"/>
</dbReference>
<dbReference type="InterPro" id="IPR025465">
    <property type="entry name" value="DUF4316"/>
</dbReference>
<feature type="compositionally biased region" description="Low complexity" evidence="1">
    <location>
        <begin position="317"/>
        <end position="335"/>
    </location>
</feature>
<evidence type="ECO:0000313" key="5">
    <source>
        <dbReference type="EMBL" id="MPM03607.1"/>
    </source>
</evidence>
<evidence type="ECO:0000259" key="2">
    <source>
        <dbReference type="Pfam" id="PF08401"/>
    </source>
</evidence>
<dbReference type="Pfam" id="PF08401">
    <property type="entry name" value="ArdcN"/>
    <property type="match status" value="1"/>
</dbReference>
<organism evidence="5">
    <name type="scientific">bioreactor metagenome</name>
    <dbReference type="NCBI Taxonomy" id="1076179"/>
    <lineage>
        <taxon>unclassified sequences</taxon>
        <taxon>metagenomes</taxon>
        <taxon>ecological metagenomes</taxon>
    </lineage>
</organism>
<proteinExistence type="predicted"/>
<feature type="domain" description="N-terminal" evidence="2">
    <location>
        <begin position="11"/>
        <end position="133"/>
    </location>
</feature>
<evidence type="ECO:0000256" key="1">
    <source>
        <dbReference type="SAM" id="MobiDB-lite"/>
    </source>
</evidence>
<feature type="domain" description="YodL-like" evidence="3">
    <location>
        <begin position="482"/>
        <end position="581"/>
    </location>
</feature>
<name>A0A644WJ57_9ZZZZ</name>
<gene>
    <name evidence="5" type="ORF">SDC9_49874</name>
</gene>
<feature type="domain" description="DUF4316" evidence="4">
    <location>
        <begin position="587"/>
        <end position="636"/>
    </location>
</feature>
<evidence type="ECO:0000259" key="3">
    <source>
        <dbReference type="Pfam" id="PF14191"/>
    </source>
</evidence>
<dbReference type="EMBL" id="VSSQ01000967">
    <property type="protein sequence ID" value="MPM03607.1"/>
    <property type="molecule type" value="Genomic_DNA"/>
</dbReference>
<dbReference type="Pfam" id="PF14191">
    <property type="entry name" value="YodL"/>
    <property type="match status" value="1"/>
</dbReference>
<feature type="region of interest" description="Disordered" evidence="1">
    <location>
        <begin position="643"/>
        <end position="676"/>
    </location>
</feature>
<dbReference type="InterPro" id="IPR013610">
    <property type="entry name" value="ArdC_N"/>
</dbReference>
<dbReference type="InterPro" id="IPR025923">
    <property type="entry name" value="YodL-like_dom"/>
</dbReference>
<accession>A0A644WJ57</accession>
<evidence type="ECO:0000259" key="4">
    <source>
        <dbReference type="Pfam" id="PF14195"/>
    </source>
</evidence>